<dbReference type="InterPro" id="IPR008271">
    <property type="entry name" value="Ser/Thr_kinase_AS"/>
</dbReference>
<evidence type="ECO:0000256" key="7">
    <source>
        <dbReference type="ARBA" id="ARBA00047899"/>
    </source>
</evidence>
<dbReference type="GO" id="GO:0005524">
    <property type="term" value="F:ATP binding"/>
    <property type="evidence" value="ECO:0007669"/>
    <property type="project" value="UniProtKB-KW"/>
</dbReference>
<proteinExistence type="predicted"/>
<dbReference type="GO" id="GO:0004674">
    <property type="term" value="F:protein serine/threonine kinase activity"/>
    <property type="evidence" value="ECO:0007669"/>
    <property type="project" value="UniProtKB-KW"/>
</dbReference>
<gene>
    <name evidence="10" type="ORF">CAMP_LOCUS908</name>
</gene>
<comment type="caution">
    <text evidence="10">The sequence shown here is derived from an EMBL/GenBank/DDBJ whole genome shotgun (WGS) entry which is preliminary data.</text>
</comment>
<evidence type="ECO:0000256" key="3">
    <source>
        <dbReference type="ARBA" id="ARBA00022679"/>
    </source>
</evidence>
<dbReference type="InterPro" id="IPR053235">
    <property type="entry name" value="Ser_Thr_kinase"/>
</dbReference>
<dbReference type="PRINTS" id="PR00109">
    <property type="entry name" value="TYRKINASE"/>
</dbReference>
<comment type="catalytic activity">
    <reaction evidence="7">
        <text>L-threonyl-[protein] + ATP = O-phospho-L-threonyl-[protein] + ADP + H(+)</text>
        <dbReference type="Rhea" id="RHEA:46608"/>
        <dbReference type="Rhea" id="RHEA-COMP:11060"/>
        <dbReference type="Rhea" id="RHEA-COMP:11605"/>
        <dbReference type="ChEBI" id="CHEBI:15378"/>
        <dbReference type="ChEBI" id="CHEBI:30013"/>
        <dbReference type="ChEBI" id="CHEBI:30616"/>
        <dbReference type="ChEBI" id="CHEBI:61977"/>
        <dbReference type="ChEBI" id="CHEBI:456216"/>
        <dbReference type="EC" id="2.7.11.1"/>
    </reaction>
</comment>
<evidence type="ECO:0000256" key="5">
    <source>
        <dbReference type="ARBA" id="ARBA00022777"/>
    </source>
</evidence>
<dbReference type="InterPro" id="IPR011009">
    <property type="entry name" value="Kinase-like_dom_sf"/>
</dbReference>
<dbReference type="OrthoDB" id="8693905at2759"/>
<dbReference type="GO" id="GO:0006950">
    <property type="term" value="P:response to stress"/>
    <property type="evidence" value="ECO:0007669"/>
    <property type="project" value="UniProtKB-ARBA"/>
</dbReference>
<keyword evidence="3" id="KW-0808">Transferase</keyword>
<comment type="catalytic activity">
    <reaction evidence="8">
        <text>L-seryl-[protein] + ATP = O-phospho-L-seryl-[protein] + ADP + H(+)</text>
        <dbReference type="Rhea" id="RHEA:17989"/>
        <dbReference type="Rhea" id="RHEA-COMP:9863"/>
        <dbReference type="Rhea" id="RHEA-COMP:11604"/>
        <dbReference type="ChEBI" id="CHEBI:15378"/>
        <dbReference type="ChEBI" id="CHEBI:29999"/>
        <dbReference type="ChEBI" id="CHEBI:30616"/>
        <dbReference type="ChEBI" id="CHEBI:83421"/>
        <dbReference type="ChEBI" id="CHEBI:456216"/>
        <dbReference type="EC" id="2.7.11.1"/>
    </reaction>
</comment>
<accession>A0A9P1I4S7</accession>
<dbReference type="SUPFAM" id="SSF56112">
    <property type="entry name" value="Protein kinase-like (PK-like)"/>
    <property type="match status" value="1"/>
</dbReference>
<organism evidence="10 11">
    <name type="scientific">Caenorhabditis angaria</name>
    <dbReference type="NCBI Taxonomy" id="860376"/>
    <lineage>
        <taxon>Eukaryota</taxon>
        <taxon>Metazoa</taxon>
        <taxon>Ecdysozoa</taxon>
        <taxon>Nematoda</taxon>
        <taxon>Chromadorea</taxon>
        <taxon>Rhabditida</taxon>
        <taxon>Rhabditina</taxon>
        <taxon>Rhabditomorpha</taxon>
        <taxon>Rhabditoidea</taxon>
        <taxon>Rhabditidae</taxon>
        <taxon>Peloderinae</taxon>
        <taxon>Caenorhabditis</taxon>
    </lineage>
</organism>
<dbReference type="PROSITE" id="PS50011">
    <property type="entry name" value="PROTEIN_KINASE_DOM"/>
    <property type="match status" value="1"/>
</dbReference>
<evidence type="ECO:0000256" key="2">
    <source>
        <dbReference type="ARBA" id="ARBA00022527"/>
    </source>
</evidence>
<evidence type="ECO:0000256" key="6">
    <source>
        <dbReference type="ARBA" id="ARBA00022840"/>
    </source>
</evidence>
<keyword evidence="4" id="KW-0547">Nucleotide-binding</keyword>
<dbReference type="AlphaFoldDB" id="A0A9P1I4S7"/>
<evidence type="ECO:0000313" key="11">
    <source>
        <dbReference type="Proteomes" id="UP001152747"/>
    </source>
</evidence>
<dbReference type="PANTHER" id="PTHR24361:SF433">
    <property type="entry name" value="PROTEIN KINASE DOMAIN-CONTAINING PROTEIN"/>
    <property type="match status" value="1"/>
</dbReference>
<name>A0A9P1I4S7_9PELO</name>
<keyword evidence="2" id="KW-0723">Serine/threonine-protein kinase</keyword>
<keyword evidence="6" id="KW-0067">ATP-binding</keyword>
<evidence type="ECO:0000256" key="8">
    <source>
        <dbReference type="ARBA" id="ARBA00048679"/>
    </source>
</evidence>
<dbReference type="EMBL" id="CANHGI010000001">
    <property type="protein sequence ID" value="CAI5438271.1"/>
    <property type="molecule type" value="Genomic_DNA"/>
</dbReference>
<evidence type="ECO:0000256" key="1">
    <source>
        <dbReference type="ARBA" id="ARBA00012513"/>
    </source>
</evidence>
<dbReference type="InterPro" id="IPR000719">
    <property type="entry name" value="Prot_kinase_dom"/>
</dbReference>
<protein>
    <recommendedName>
        <fullName evidence="1">non-specific serine/threonine protein kinase</fullName>
        <ecNumber evidence="1">2.7.11.1</ecNumber>
    </recommendedName>
</protein>
<dbReference type="Gene3D" id="1.10.510.10">
    <property type="entry name" value="Transferase(Phosphotransferase) domain 1"/>
    <property type="match status" value="1"/>
</dbReference>
<evidence type="ECO:0000259" key="9">
    <source>
        <dbReference type="PROSITE" id="PS50011"/>
    </source>
</evidence>
<dbReference type="Proteomes" id="UP001152747">
    <property type="component" value="Unassembled WGS sequence"/>
</dbReference>
<dbReference type="InterPro" id="IPR001245">
    <property type="entry name" value="Ser-Thr/Tyr_kinase_cat_dom"/>
</dbReference>
<feature type="domain" description="Protein kinase" evidence="9">
    <location>
        <begin position="138"/>
        <end position="392"/>
    </location>
</feature>
<keyword evidence="11" id="KW-1185">Reference proteome</keyword>
<dbReference type="SMART" id="SM00220">
    <property type="entry name" value="S_TKc"/>
    <property type="match status" value="1"/>
</dbReference>
<sequence>MCSENVKIVEVLTRNFKNYETLREKIGDVNTILYDFGEYQKVVDGQKTLDEAIKHNGRKLVLRLMIQKVDEVEMDENVAVKTRKVIKVHDEMDTNSLLIGLTKIDLVSNDGTICGKSYRVPSNTSRYSEKLMSAPKKYKIGKKLGEGTLGKVYIAEGNKGGTYAAKIIQKNGRKLPQEADVQYLKLLHHKRIVEYMYIIEPVNSNEIHILMEYMYSGSLKDYIEKNAPLHNELVKCYIKQIAEGLDFLHNKNIIHQDLKPANLLLKNTHEERLIKIADFGSSKFDTLRTKSGQQGRTPKYTAPEVTNGKELAGRRSDIWSFGVIVIEMFSGIYPWNIDGEHPFIVAKILEEQEPRIIRSERTDEDLINLSKRMISSMHSRPYASTILELPLLQDSAESKTNSDDSDSDYF</sequence>
<dbReference type="PROSITE" id="PS00108">
    <property type="entry name" value="PROTEIN_KINASE_ST"/>
    <property type="match status" value="1"/>
</dbReference>
<reference evidence="10" key="1">
    <citation type="submission" date="2022-11" db="EMBL/GenBank/DDBJ databases">
        <authorList>
            <person name="Kikuchi T."/>
        </authorList>
    </citation>
    <scope>NUCLEOTIDE SEQUENCE</scope>
    <source>
        <strain evidence="10">PS1010</strain>
    </source>
</reference>
<evidence type="ECO:0000256" key="4">
    <source>
        <dbReference type="ARBA" id="ARBA00022741"/>
    </source>
</evidence>
<dbReference type="GO" id="GO:0005737">
    <property type="term" value="C:cytoplasm"/>
    <property type="evidence" value="ECO:0007669"/>
    <property type="project" value="TreeGrafter"/>
</dbReference>
<dbReference type="EC" id="2.7.11.1" evidence="1"/>
<evidence type="ECO:0000313" key="10">
    <source>
        <dbReference type="EMBL" id="CAI5438271.1"/>
    </source>
</evidence>
<dbReference type="PANTHER" id="PTHR24361">
    <property type="entry name" value="MITOGEN-ACTIVATED KINASE KINASE KINASE"/>
    <property type="match status" value="1"/>
</dbReference>
<keyword evidence="5" id="KW-0418">Kinase</keyword>
<dbReference type="Pfam" id="PF00069">
    <property type="entry name" value="Pkinase"/>
    <property type="match status" value="1"/>
</dbReference>